<evidence type="ECO:0000256" key="1">
    <source>
        <dbReference type="ARBA" id="ARBA00005958"/>
    </source>
</evidence>
<evidence type="ECO:0000313" key="3">
    <source>
        <dbReference type="EMBL" id="RLE50763.1"/>
    </source>
</evidence>
<dbReference type="SUPFAM" id="SSF158436">
    <property type="entry name" value="Ta0600-like"/>
    <property type="match status" value="1"/>
</dbReference>
<dbReference type="AlphaFoldDB" id="A0A497ETQ7"/>
<accession>A0A497ETQ7</accession>
<dbReference type="HAMAP" id="MF_00342">
    <property type="entry name" value="UPF0147"/>
    <property type="match status" value="1"/>
</dbReference>
<dbReference type="InterPro" id="IPR023130">
    <property type="entry name" value="Ta0600-like_sf"/>
</dbReference>
<dbReference type="EMBL" id="QMQV01000001">
    <property type="protein sequence ID" value="RLE50763.1"/>
    <property type="molecule type" value="Genomic_DNA"/>
</dbReference>
<comment type="similarity">
    <text evidence="1 2">Belongs to the UPF0147 family.</text>
</comment>
<sequence>MCLSSDAEEKIQRAVMILQRIAEDTGIPRNIRRAANEAIKVLHGKTYTHAVRASNAISILEECSQDPNMPLFARTAIWQAVSILEQIRD</sequence>
<organism evidence="3 6">
    <name type="scientific">Thermoproteota archaeon</name>
    <dbReference type="NCBI Taxonomy" id="2056631"/>
    <lineage>
        <taxon>Archaea</taxon>
        <taxon>Thermoproteota</taxon>
    </lineage>
</organism>
<protein>
    <recommendedName>
        <fullName evidence="2">UPF0147 protein DRJ31_00110</fullName>
    </recommendedName>
</protein>
<evidence type="ECO:0000313" key="6">
    <source>
        <dbReference type="Proteomes" id="UP000278475"/>
    </source>
</evidence>
<evidence type="ECO:0000256" key="2">
    <source>
        <dbReference type="HAMAP-Rule" id="MF_00342"/>
    </source>
</evidence>
<proteinExistence type="inferred from homology"/>
<dbReference type="EMBL" id="QMQX01000005">
    <property type="protein sequence ID" value="RLE53632.1"/>
    <property type="molecule type" value="Genomic_DNA"/>
</dbReference>
<evidence type="ECO:0000313" key="5">
    <source>
        <dbReference type="Proteomes" id="UP000272051"/>
    </source>
</evidence>
<evidence type="ECO:0000313" key="4">
    <source>
        <dbReference type="EMBL" id="RLE53632.1"/>
    </source>
</evidence>
<dbReference type="Gene3D" id="1.20.1440.50">
    <property type="entry name" value="Ta0600-like"/>
    <property type="match status" value="1"/>
</dbReference>
<name>A0A497ETQ7_9CREN</name>
<gene>
    <name evidence="3" type="ORF">DRJ31_00110</name>
    <name evidence="4" type="ORF">DRJ33_00505</name>
</gene>
<dbReference type="InterPro" id="IPR005354">
    <property type="entry name" value="UPF0147"/>
</dbReference>
<dbReference type="NCBIfam" id="NF003319">
    <property type="entry name" value="PRK04330.1"/>
    <property type="match status" value="1"/>
</dbReference>
<dbReference type="Proteomes" id="UP000272051">
    <property type="component" value="Unassembled WGS sequence"/>
</dbReference>
<reference evidence="5 6" key="1">
    <citation type="submission" date="2018-06" db="EMBL/GenBank/DDBJ databases">
        <title>Extensive metabolic versatility and redundancy in microbially diverse, dynamic hydrothermal sediments.</title>
        <authorList>
            <person name="Dombrowski N."/>
            <person name="Teske A."/>
            <person name="Baker B.J."/>
        </authorList>
    </citation>
    <scope>NUCLEOTIDE SEQUENCE [LARGE SCALE GENOMIC DNA]</scope>
    <source>
        <strain evidence="4">B34_G17</strain>
        <strain evidence="3">B66_G16</strain>
    </source>
</reference>
<comment type="caution">
    <text evidence="3">The sequence shown here is derived from an EMBL/GenBank/DDBJ whole genome shotgun (WGS) entry which is preliminary data.</text>
</comment>
<dbReference type="Pfam" id="PF03685">
    <property type="entry name" value="UPF0147"/>
    <property type="match status" value="1"/>
</dbReference>
<dbReference type="Proteomes" id="UP000278475">
    <property type="component" value="Unassembled WGS sequence"/>
</dbReference>